<evidence type="ECO:0000313" key="2">
    <source>
        <dbReference type="Proteomes" id="UP000480303"/>
    </source>
</evidence>
<dbReference type="Proteomes" id="UP000480303">
    <property type="component" value="Unassembled WGS sequence"/>
</dbReference>
<dbReference type="EMBL" id="BLLI01000018">
    <property type="protein sequence ID" value="GFH42275.1"/>
    <property type="molecule type" value="Genomic_DNA"/>
</dbReference>
<organism evidence="1 2">
    <name type="scientific">Pseudolactococcus hodotermopsidis</name>
    <dbReference type="NCBI Taxonomy" id="2709157"/>
    <lineage>
        <taxon>Bacteria</taxon>
        <taxon>Bacillati</taxon>
        <taxon>Bacillota</taxon>
        <taxon>Bacilli</taxon>
        <taxon>Lactobacillales</taxon>
        <taxon>Streptococcaceae</taxon>
        <taxon>Pseudolactococcus</taxon>
    </lineage>
</organism>
<name>A0A6A0BC79_9LACT</name>
<reference evidence="1 2" key="1">
    <citation type="submission" date="2020-02" db="EMBL/GenBank/DDBJ databases">
        <title>Draft genome sequence of Lactococcus sp. Hs30E4-3.</title>
        <authorList>
            <person name="Noda S."/>
            <person name="Yuki M."/>
            <person name="Ohkuma M."/>
        </authorList>
    </citation>
    <scope>NUCLEOTIDE SEQUENCE [LARGE SCALE GENOMIC DNA]</scope>
    <source>
        <strain evidence="1 2">Hs30E4-3</strain>
    </source>
</reference>
<accession>A0A6A0BC79</accession>
<proteinExistence type="predicted"/>
<gene>
    <name evidence="1" type="ORF">Hs30E_08260</name>
</gene>
<dbReference type="AlphaFoldDB" id="A0A6A0BC79"/>
<keyword evidence="2" id="KW-1185">Reference proteome</keyword>
<comment type="caution">
    <text evidence="1">The sequence shown here is derived from an EMBL/GenBank/DDBJ whole genome shotgun (WGS) entry which is preliminary data.</text>
</comment>
<sequence>MLVKCLIDTIPSGEIVKIAFLSHFKDSLCEFIAHLTLDFLRETCEDKAVETMQPWGCELKTNDAHYTSHIRFFA</sequence>
<protein>
    <submittedName>
        <fullName evidence="1">Uncharacterized protein</fullName>
    </submittedName>
</protein>
<evidence type="ECO:0000313" key="1">
    <source>
        <dbReference type="EMBL" id="GFH42275.1"/>
    </source>
</evidence>